<dbReference type="EMBL" id="HG316457">
    <property type="protein sequence ID" value="CDF89628.1"/>
    <property type="molecule type" value="Genomic_DNA"/>
</dbReference>
<dbReference type="Gene3D" id="1.20.58.1070">
    <property type="match status" value="1"/>
</dbReference>
<dbReference type="Proteomes" id="UP000019375">
    <property type="component" value="Unassembled WGS sequence"/>
</dbReference>
<organism evidence="1 2">
    <name type="scientific">Zygosaccharomyces bailii (strain CLIB 213 / ATCC 58445 / CBS 680 / BCRC 21525 / NBRC 1098 / NCYC 1416 / NRRL Y-2227)</name>
    <dbReference type="NCBI Taxonomy" id="1333698"/>
    <lineage>
        <taxon>Eukaryota</taxon>
        <taxon>Fungi</taxon>
        <taxon>Dikarya</taxon>
        <taxon>Ascomycota</taxon>
        <taxon>Saccharomycotina</taxon>
        <taxon>Saccharomycetes</taxon>
        <taxon>Saccharomycetales</taxon>
        <taxon>Saccharomycetaceae</taxon>
        <taxon>Zygosaccharomyces</taxon>
    </lineage>
</organism>
<name>A0A8J2X823_ZYGB2</name>
<protein>
    <recommendedName>
        <fullName evidence="3">Pre-mRNA-splicing factor BRR1</fullName>
    </recommendedName>
</protein>
<dbReference type="InterPro" id="IPR035426">
    <property type="entry name" value="Gemin2/Brr1"/>
</dbReference>
<dbReference type="AlphaFoldDB" id="A0A8J2X823"/>
<dbReference type="Pfam" id="PF04938">
    <property type="entry name" value="SIP1"/>
    <property type="match status" value="1"/>
</dbReference>
<dbReference type="GO" id="GO:0030532">
    <property type="term" value="C:small nuclear ribonucleoprotein complex"/>
    <property type="evidence" value="ECO:0007669"/>
    <property type="project" value="InterPro"/>
</dbReference>
<keyword evidence="2" id="KW-1185">Reference proteome</keyword>
<dbReference type="GO" id="GO:0000387">
    <property type="term" value="P:spliceosomal snRNP assembly"/>
    <property type="evidence" value="ECO:0007669"/>
    <property type="project" value="InterPro"/>
</dbReference>
<evidence type="ECO:0000313" key="1">
    <source>
        <dbReference type="EMBL" id="CDF89628.1"/>
    </source>
</evidence>
<sequence length="339" mass="39209">MDTENQVVDAVFGQPRAFSLESSLVNPNVIKYLETVRQEALRTNAISNAGRSTSRKHTADLYDDDELTRTIPVSLRSFEKDMIDWIKWFTNAKQIVMEEGLAAQKHDADTLNLLLYYLKGYISAQEEQKGISTHILNILQELDTVHEDEHLEIDPAWAEHTLKNLRTEKIRDLEDLKAFITGASESVPVGFKEWYRFCQGHEPSHCYFTGTINSKNIWVLVQYMSHDWIKDIHKQKKANQVRRFSAWLLYILFHLPTNITAEYVSNLRELGKKCQRLILTDAIAEDPKTGVLVQHLMTSEMIDLAVPAPPRELDIIKLALTVITVLYRQRDLINWKDFL</sequence>
<evidence type="ECO:0000313" key="2">
    <source>
        <dbReference type="Proteomes" id="UP000019375"/>
    </source>
</evidence>
<proteinExistence type="predicted"/>
<dbReference type="PRINTS" id="PR02039">
    <property type="entry name" value="SPLICEFRBRR1"/>
</dbReference>
<dbReference type="InterPro" id="IPR023251">
    <property type="entry name" value="Brr1"/>
</dbReference>
<gene>
    <name evidence="1" type="ORF">BN860_08834g</name>
</gene>
<accession>A0A8J2X823</accession>
<evidence type="ECO:0008006" key="3">
    <source>
        <dbReference type="Google" id="ProtNLM"/>
    </source>
</evidence>
<dbReference type="OrthoDB" id="428895at2759"/>
<reference evidence="2" key="1">
    <citation type="journal article" date="2013" name="Genome Announc.">
        <title>Genome sequence of the food spoilage yeast Zygosaccharomyces bailii CLIB 213(T).</title>
        <authorList>
            <person name="Galeote V."/>
            <person name="Bigey F."/>
            <person name="Devillers H."/>
            <person name="Neuveglise C."/>
            <person name="Dequin S."/>
        </authorList>
    </citation>
    <scope>NUCLEOTIDE SEQUENCE [LARGE SCALE GENOMIC DNA]</scope>
    <source>
        <strain evidence="2">CLIB 213 / ATCC 58445 / CBS 680 / CCRC 21525 / NBRC 1098 / NCYC 1416 / NRRL Y-2227</strain>
    </source>
</reference>